<protein>
    <submittedName>
        <fullName evidence="3 5">Uncharacterized protein</fullName>
    </submittedName>
</protein>
<feature type="signal peptide" evidence="2">
    <location>
        <begin position="1"/>
        <end position="23"/>
    </location>
</feature>
<evidence type="ECO:0000256" key="2">
    <source>
        <dbReference type="SAM" id="SignalP"/>
    </source>
</evidence>
<name>A0A183ANS9_9TREM</name>
<gene>
    <name evidence="3" type="ORF">ECPE_LOCUS8614</name>
</gene>
<reference evidence="5" key="1">
    <citation type="submission" date="2016-06" db="UniProtKB">
        <authorList>
            <consortium name="WormBaseParasite"/>
        </authorList>
    </citation>
    <scope>IDENTIFICATION</scope>
</reference>
<accession>A0A183ANS9</accession>
<evidence type="ECO:0000313" key="3">
    <source>
        <dbReference type="EMBL" id="VDP83875.1"/>
    </source>
</evidence>
<keyword evidence="2" id="KW-0732">Signal</keyword>
<proteinExistence type="predicted"/>
<reference evidence="3 4" key="2">
    <citation type="submission" date="2018-11" db="EMBL/GenBank/DDBJ databases">
        <authorList>
            <consortium name="Pathogen Informatics"/>
        </authorList>
    </citation>
    <scope>NUCLEOTIDE SEQUENCE [LARGE SCALE GENOMIC DNA]</scope>
    <source>
        <strain evidence="3 4">Egypt</strain>
    </source>
</reference>
<evidence type="ECO:0000313" key="5">
    <source>
        <dbReference type="WBParaSite" id="ECPE_0000864001-mRNA-1"/>
    </source>
</evidence>
<feature type="region of interest" description="Disordered" evidence="1">
    <location>
        <begin position="22"/>
        <end position="98"/>
    </location>
</feature>
<dbReference type="EMBL" id="UZAN01046219">
    <property type="protein sequence ID" value="VDP83875.1"/>
    <property type="molecule type" value="Genomic_DNA"/>
</dbReference>
<sequence>MIRPTVMIAFLFLVLILTEESEAMMRGPGRRQTPPPPPPPPKRRPQPKPHMQEKKPEEDLLNQFCGLNDTQTNYTKLDGDHTEPPNQSTPAPTTTASV</sequence>
<feature type="compositionally biased region" description="Polar residues" evidence="1">
    <location>
        <begin position="84"/>
        <end position="98"/>
    </location>
</feature>
<evidence type="ECO:0000256" key="1">
    <source>
        <dbReference type="SAM" id="MobiDB-lite"/>
    </source>
</evidence>
<dbReference type="WBParaSite" id="ECPE_0000864001-mRNA-1">
    <property type="protein sequence ID" value="ECPE_0000864001-mRNA-1"/>
    <property type="gene ID" value="ECPE_0000864001"/>
</dbReference>
<keyword evidence="4" id="KW-1185">Reference proteome</keyword>
<evidence type="ECO:0000313" key="4">
    <source>
        <dbReference type="Proteomes" id="UP000272942"/>
    </source>
</evidence>
<feature type="chain" id="PRO_5043138158" evidence="2">
    <location>
        <begin position="24"/>
        <end position="98"/>
    </location>
</feature>
<dbReference type="AlphaFoldDB" id="A0A183ANS9"/>
<dbReference type="Proteomes" id="UP000272942">
    <property type="component" value="Unassembled WGS sequence"/>
</dbReference>
<organism evidence="5">
    <name type="scientific">Echinostoma caproni</name>
    <dbReference type="NCBI Taxonomy" id="27848"/>
    <lineage>
        <taxon>Eukaryota</taxon>
        <taxon>Metazoa</taxon>
        <taxon>Spiralia</taxon>
        <taxon>Lophotrochozoa</taxon>
        <taxon>Platyhelminthes</taxon>
        <taxon>Trematoda</taxon>
        <taxon>Digenea</taxon>
        <taxon>Plagiorchiida</taxon>
        <taxon>Echinostomata</taxon>
        <taxon>Echinostomatoidea</taxon>
        <taxon>Echinostomatidae</taxon>
        <taxon>Echinostoma</taxon>
    </lineage>
</organism>